<dbReference type="SUPFAM" id="SSF51126">
    <property type="entry name" value="Pectin lyase-like"/>
    <property type="match status" value="1"/>
</dbReference>
<dbReference type="Pfam" id="PF00754">
    <property type="entry name" value="F5_F8_type_C"/>
    <property type="match status" value="3"/>
</dbReference>
<dbReference type="InterPro" id="IPR012334">
    <property type="entry name" value="Pectin_lyas_fold"/>
</dbReference>
<dbReference type="CDD" id="cd14490">
    <property type="entry name" value="CBM6-CBM35-CBM36_like_1"/>
    <property type="match status" value="1"/>
</dbReference>
<feature type="signal peptide" evidence="4">
    <location>
        <begin position="1"/>
        <end position="32"/>
    </location>
</feature>
<keyword evidence="2" id="KW-0119">Carbohydrate metabolism</keyword>
<sequence>MRTRKATSRAMCAVLATSLLSLGGPLLTAASAAGGPNIAVGDPAAASSSHNEYGAANITDGNQGTYWQSAGNGLPQWVQTDLGATARIDEVVLKLPAGWESRTQTLAVQGSADGTSFATLKASAAYSFTPGTGNTVTIAFPATQTRFVRVAVTANTGWAAAQLSELEVHAAGESSANLARGRAFTASSHTEVYTAGNAGDGNKATYWESRNNELPQWLQTDLGSAVRVNKAVIKLPDGWGARSQTLKIQGSTDGSSFTDLTAAKAYTFDAAGANTATVSFDAATTRYLRVLVSANSVQPGAQISELEVYGPATGDTQAPTAPANLAFTEPATGQVRLTWDAATDDTAVTGYDVYADGSLLTSVAGNVTTFTDNRPAGTRVSYYVRAKDAAGNQSANSNTVTRAGDTGDTVAPTAPANLALTEPAAGQIRLTWGASSDNTGVTAYDIYANNTRRATVAGNVTTFTESRAASETVTYSVRAKDAAGNESPHSNSVTRNGSGGTGSDLAVSKPISASSVIHTFVAENANDNNRATYWEGGAGAYPNTLTVKLGANADVSRLVLRLSPDWGRRTQTIQVLGREQSASGFTSLVAAKEYVFDPADGNTVTVPVDARTADVQLRITANSGSSAGQIADFQVIGTPAPNPDLEVTGLTASPASPVESDEITVSATVRNSGAAAAPASRLAVRLGGTTVATAQVGALAAGAQATVQASIGARDAGSYQLGAVADESGAVIEQNETNNAFTSPSALVVRPVASSDLVAAQVTTTPSSPAAGDSVTFKVALKNQGTVASASGGHGVSLALVDSRGTTVRTFTGSHDGVIAAGATTAPVNLGTWTAANGSYTLKVTVAPDSAELPVKRENNSSSQPLFVGRGANMPYDMYEAEDGTAGGGAQVVGPNRTIGDIAGEASGRKAVSLDATGEYVEFTTRASTNTLVTRFSIPDAPGGGGIDSTINVYVNGVMKKALPLTSKYAWLYGAEASPGNSPGSGAPRHIYDEAHIMLGETVPAGSKIRLQKDAANTSTYAIDFVNLEQVAPVANPDPAAYTVPAGFSHQDVQNALDKVRMDTTGTLTGVYLPPGDYQTASKFQVYGKAVKVVGAGPWYTKFHAPSTQDNTDIGFRADNTAKGSLFKGFAYFGNYTSRIDGPGKVFDFANVSDMVIDDIWNEHMVCLYWGANTDRVTIKNSRIRNMFADGINMTNGSTDNLVSNNDARATGDDSFALFSAIDAGGADMKNNLYENLTTTLTWRAAGVAVYGGYSNTFRNIHIADTLVYSGITISSLDFGYPMNGFGTEPTTFENISIVRAGGHFWGGQTFPGIWVFSASKVFQGIRVNNVDIVDPTYSGVMFQTNYVGGQPQFPIKDTVFTDVTITGARKSGDAYDAKSGFGLWANEMPESGQGPAVGEVVFNGLQMSGNAVDIRNTTSTFKIVRNP</sequence>
<dbReference type="RefSeq" id="WP_187742907.1">
    <property type="nucleotide sequence ID" value="NZ_CP060825.1"/>
</dbReference>
<dbReference type="InterPro" id="IPR008979">
    <property type="entry name" value="Galactose-bd-like_sf"/>
</dbReference>
<dbReference type="SMART" id="SM00710">
    <property type="entry name" value="PbH1"/>
    <property type="match status" value="7"/>
</dbReference>
<dbReference type="EMBL" id="CP060825">
    <property type="protein sequence ID" value="QNP65843.1"/>
    <property type="molecule type" value="Genomic_DNA"/>
</dbReference>
<dbReference type="Gene3D" id="2.60.40.10">
    <property type="entry name" value="Immunoglobulins"/>
    <property type="match status" value="4"/>
</dbReference>
<dbReference type="InterPro" id="IPR006626">
    <property type="entry name" value="PbH1"/>
</dbReference>
<evidence type="ECO:0000256" key="2">
    <source>
        <dbReference type="ARBA" id="ARBA00023326"/>
    </source>
</evidence>
<dbReference type="SMART" id="SM00060">
    <property type="entry name" value="FN3"/>
    <property type="match status" value="2"/>
</dbReference>
<feature type="domain" description="F5/8 type C" evidence="5">
    <location>
        <begin position="172"/>
        <end position="311"/>
    </location>
</feature>
<evidence type="ECO:0000256" key="1">
    <source>
        <dbReference type="ARBA" id="ARBA00023295"/>
    </source>
</evidence>
<keyword evidence="4" id="KW-0732">Signal</keyword>
<dbReference type="Pfam" id="PF07705">
    <property type="entry name" value="CARDB"/>
    <property type="match status" value="2"/>
</dbReference>
<keyword evidence="1" id="KW-0378">Hydrolase</keyword>
<organism evidence="6 7">
    <name type="scientific">Streptomyces genisteinicus</name>
    <dbReference type="NCBI Taxonomy" id="2768068"/>
    <lineage>
        <taxon>Bacteria</taxon>
        <taxon>Bacillati</taxon>
        <taxon>Actinomycetota</taxon>
        <taxon>Actinomycetes</taxon>
        <taxon>Kitasatosporales</taxon>
        <taxon>Streptomycetaceae</taxon>
        <taxon>Streptomyces</taxon>
    </lineage>
</organism>
<evidence type="ECO:0000313" key="7">
    <source>
        <dbReference type="Proteomes" id="UP000516230"/>
    </source>
</evidence>
<dbReference type="InterPro" id="IPR036116">
    <property type="entry name" value="FN3_sf"/>
</dbReference>
<feature type="domain" description="F5/8 type C" evidence="5">
    <location>
        <begin position="494"/>
        <end position="638"/>
    </location>
</feature>
<dbReference type="SUPFAM" id="SSF49265">
    <property type="entry name" value="Fibronectin type III"/>
    <property type="match status" value="1"/>
</dbReference>
<keyword evidence="7" id="KW-1185">Reference proteome</keyword>
<dbReference type="SMART" id="SM00231">
    <property type="entry name" value="FA58C"/>
    <property type="match status" value="2"/>
</dbReference>
<dbReference type="Pfam" id="PF22816">
    <property type="entry name" value="CatAgl_D2"/>
    <property type="match status" value="1"/>
</dbReference>
<dbReference type="InterPro" id="IPR000421">
    <property type="entry name" value="FA58C"/>
</dbReference>
<dbReference type="InterPro" id="IPR033801">
    <property type="entry name" value="CBM6-CBM35-CBM36-like_1"/>
</dbReference>
<dbReference type="InterPro" id="IPR013783">
    <property type="entry name" value="Ig-like_fold"/>
</dbReference>
<dbReference type="PROSITE" id="PS50022">
    <property type="entry name" value="FA58C_3"/>
    <property type="match status" value="3"/>
</dbReference>
<protein>
    <submittedName>
        <fullName evidence="6">Discoidin domain-containing protein</fullName>
    </submittedName>
</protein>
<dbReference type="PANTHER" id="PTHR45713">
    <property type="entry name" value="FTP DOMAIN-CONTAINING PROTEIN"/>
    <property type="match status" value="1"/>
</dbReference>
<dbReference type="PANTHER" id="PTHR45713:SF6">
    <property type="entry name" value="F5_8 TYPE C DOMAIN-CONTAINING PROTEIN"/>
    <property type="match status" value="1"/>
</dbReference>
<dbReference type="GO" id="GO:0000272">
    <property type="term" value="P:polysaccharide catabolic process"/>
    <property type="evidence" value="ECO:0007669"/>
    <property type="project" value="UniProtKB-KW"/>
</dbReference>
<name>A0A7H0HZ77_9ACTN</name>
<feature type="region of interest" description="Disordered" evidence="3">
    <location>
        <begin position="479"/>
        <end position="505"/>
    </location>
</feature>
<dbReference type="InterPro" id="IPR011050">
    <property type="entry name" value="Pectin_lyase_fold/virulence"/>
</dbReference>
<dbReference type="SUPFAM" id="SSF49785">
    <property type="entry name" value="Galactose-binding domain-like"/>
    <property type="match status" value="3"/>
</dbReference>
<dbReference type="InterPro" id="IPR051941">
    <property type="entry name" value="BG_Antigen-Binding_Lectin"/>
</dbReference>
<dbReference type="InterPro" id="IPR011635">
    <property type="entry name" value="CARDB"/>
</dbReference>
<reference evidence="6 7" key="1">
    <citation type="submission" date="2020-08" db="EMBL/GenBank/DDBJ databases">
        <title>A novel species.</title>
        <authorList>
            <person name="Gao J."/>
        </authorList>
    </citation>
    <scope>NUCLEOTIDE SEQUENCE [LARGE SCALE GENOMIC DNA]</scope>
    <source>
        <strain evidence="6 7">CRPJ-33</strain>
    </source>
</reference>
<dbReference type="CDD" id="cd00063">
    <property type="entry name" value="FN3"/>
    <property type="match status" value="2"/>
</dbReference>
<dbReference type="GO" id="GO:0016798">
    <property type="term" value="F:hydrolase activity, acting on glycosyl bonds"/>
    <property type="evidence" value="ECO:0007669"/>
    <property type="project" value="UniProtKB-KW"/>
</dbReference>
<dbReference type="CDD" id="cd00057">
    <property type="entry name" value="FA58C"/>
    <property type="match status" value="1"/>
</dbReference>
<keyword evidence="1" id="KW-0326">Glycosidase</keyword>
<feature type="domain" description="F5/8 type C" evidence="5">
    <location>
        <begin position="28"/>
        <end position="171"/>
    </location>
</feature>
<keyword evidence="2" id="KW-0624">Polysaccharide degradation</keyword>
<feature type="compositionally biased region" description="Polar residues" evidence="3">
    <location>
        <begin position="487"/>
        <end position="496"/>
    </location>
</feature>
<feature type="chain" id="PRO_5028846278" evidence="4">
    <location>
        <begin position="33"/>
        <end position="1428"/>
    </location>
</feature>
<evidence type="ECO:0000313" key="6">
    <source>
        <dbReference type="EMBL" id="QNP65843.1"/>
    </source>
</evidence>
<dbReference type="InterPro" id="IPR003961">
    <property type="entry name" value="FN3_dom"/>
</dbReference>
<proteinExistence type="predicted"/>
<evidence type="ECO:0000259" key="5">
    <source>
        <dbReference type="PROSITE" id="PS50022"/>
    </source>
</evidence>
<gene>
    <name evidence="6" type="ORF">IAG43_24900</name>
</gene>
<dbReference type="Proteomes" id="UP000516230">
    <property type="component" value="Chromosome"/>
</dbReference>
<evidence type="ECO:0000256" key="3">
    <source>
        <dbReference type="SAM" id="MobiDB-lite"/>
    </source>
</evidence>
<dbReference type="Gene3D" id="2.160.20.10">
    <property type="entry name" value="Single-stranded right-handed beta-helix, Pectin lyase-like"/>
    <property type="match status" value="1"/>
</dbReference>
<accession>A0A7H0HZ77</accession>
<dbReference type="Gene3D" id="2.60.120.260">
    <property type="entry name" value="Galactose-binding domain-like"/>
    <property type="match status" value="4"/>
</dbReference>
<dbReference type="InterPro" id="IPR055149">
    <property type="entry name" value="Agl_cat_D2"/>
</dbReference>
<evidence type="ECO:0000256" key="4">
    <source>
        <dbReference type="SAM" id="SignalP"/>
    </source>
</evidence>
<dbReference type="KEGG" id="sgj:IAG43_24900"/>
<dbReference type="Pfam" id="PF22815">
    <property type="entry name" value="CatAgl_D1"/>
    <property type="match status" value="1"/>
</dbReference>